<dbReference type="Proteomes" id="UP001221411">
    <property type="component" value="Unassembled WGS sequence"/>
</dbReference>
<name>A0ABT5EIN3_9BACT</name>
<accession>A0ABT5EIN3</accession>
<gene>
    <name evidence="1" type="ORF">POL67_10000</name>
</gene>
<comment type="caution">
    <text evidence="1">The sequence shown here is derived from an EMBL/GenBank/DDBJ whole genome shotgun (WGS) entry which is preliminary data.</text>
</comment>
<evidence type="ECO:0000313" key="2">
    <source>
        <dbReference type="Proteomes" id="UP001221411"/>
    </source>
</evidence>
<sequence>MKSCRRDVPSPVEIVFSILERRDTGGRWGGKRKTSADVRQAFREEVEEWERIVLRPDGSIVQTHRMSPKPLGSMLSLVSFDPIQETIGTYRILDPDEARRTWQAATWFDVESPCPWVGDVLGYCGVTLAPSAQATRDAPPSIDRDFFLIPFVHAARGILARPDGAWRHLVVEHHHAVENVANKYGFSDGDLFFTRDYGPYLQAILDDANAKIRAAGAEGEVYFCGTSHNPVRLGDALKKDGEPVEVWDVFRDDEEISFWGYDWEALKDPRFL</sequence>
<reference evidence="1 2" key="1">
    <citation type="submission" date="2022-11" db="EMBL/GenBank/DDBJ databases">
        <title>Minimal conservation of predation-associated metabolite biosynthetic gene clusters underscores biosynthetic potential of Myxococcota including descriptions for ten novel species: Archangium lansinium sp. nov., Myxococcus landrumus sp. nov., Nannocystis bai.</title>
        <authorList>
            <person name="Ahearne A."/>
            <person name="Stevens C."/>
            <person name="Dowd S."/>
        </authorList>
    </citation>
    <scope>NUCLEOTIDE SEQUENCE [LARGE SCALE GENOMIC DNA]</scope>
    <source>
        <strain evidence="1 2">RJM3</strain>
    </source>
</reference>
<dbReference type="RefSeq" id="WP_271917006.1">
    <property type="nucleotide sequence ID" value="NZ_JAQNDO010000001.1"/>
</dbReference>
<dbReference type="EMBL" id="JAQNDO010000001">
    <property type="protein sequence ID" value="MDC0741679.1"/>
    <property type="molecule type" value="Genomic_DNA"/>
</dbReference>
<proteinExistence type="predicted"/>
<evidence type="ECO:0008006" key="3">
    <source>
        <dbReference type="Google" id="ProtNLM"/>
    </source>
</evidence>
<organism evidence="1 2">
    <name type="scientific">Polyangium mundeleinium</name>
    <dbReference type="NCBI Taxonomy" id="2995306"/>
    <lineage>
        <taxon>Bacteria</taxon>
        <taxon>Pseudomonadati</taxon>
        <taxon>Myxococcota</taxon>
        <taxon>Polyangia</taxon>
        <taxon>Polyangiales</taxon>
        <taxon>Polyangiaceae</taxon>
        <taxon>Polyangium</taxon>
    </lineage>
</organism>
<evidence type="ECO:0000313" key="1">
    <source>
        <dbReference type="EMBL" id="MDC0741679.1"/>
    </source>
</evidence>
<keyword evidence="2" id="KW-1185">Reference proteome</keyword>
<protein>
    <recommendedName>
        <fullName evidence="3">RES domain-containing protein</fullName>
    </recommendedName>
</protein>